<keyword evidence="1" id="KW-0472">Membrane</keyword>
<accession>A0A8S5M702</accession>
<feature type="transmembrane region" description="Helical" evidence="1">
    <location>
        <begin position="28"/>
        <end position="58"/>
    </location>
</feature>
<name>A0A8S5M702_9CAUD</name>
<keyword evidence="1" id="KW-0812">Transmembrane</keyword>
<organism evidence="2">
    <name type="scientific">Myoviridae sp. ctCL221</name>
    <dbReference type="NCBI Taxonomy" id="2826630"/>
    <lineage>
        <taxon>Viruses</taxon>
        <taxon>Duplodnaviria</taxon>
        <taxon>Heunggongvirae</taxon>
        <taxon>Uroviricota</taxon>
        <taxon>Caudoviricetes</taxon>
    </lineage>
</organism>
<evidence type="ECO:0000313" key="2">
    <source>
        <dbReference type="EMBL" id="DAD77763.1"/>
    </source>
</evidence>
<proteinExistence type="predicted"/>
<keyword evidence="1" id="KW-1133">Transmembrane helix</keyword>
<protein>
    <submittedName>
        <fullName evidence="2">Transcription factor IIS-like protein</fullName>
    </submittedName>
</protein>
<sequence>MNCPKCGSENVNVQVVNEQKLVTKHHGIIWWLCIGWWWILFKWLFLTVPALLAAIFIGKRKKIKNITKTMRVCQNCGYHWKN</sequence>
<reference evidence="2" key="1">
    <citation type="journal article" date="2021" name="Proc. Natl. Acad. Sci. U.S.A.">
        <title>A Catalog of Tens of Thousands of Viruses from Human Metagenomes Reveals Hidden Associations with Chronic Diseases.</title>
        <authorList>
            <person name="Tisza M.J."/>
            <person name="Buck C.B."/>
        </authorList>
    </citation>
    <scope>NUCLEOTIDE SEQUENCE</scope>
    <source>
        <strain evidence="2">CtCL221</strain>
    </source>
</reference>
<evidence type="ECO:0000256" key="1">
    <source>
        <dbReference type="SAM" id="Phobius"/>
    </source>
</evidence>
<dbReference type="EMBL" id="BK014833">
    <property type="protein sequence ID" value="DAD77763.1"/>
    <property type="molecule type" value="Genomic_DNA"/>
</dbReference>